<dbReference type="PANTHER" id="PTHR35038:SF8">
    <property type="entry name" value="C-TYPE POLYHEME CYTOCHROME OMCC"/>
    <property type="match status" value="1"/>
</dbReference>
<proteinExistence type="predicted"/>
<dbReference type="InterPro" id="IPR036280">
    <property type="entry name" value="Multihaem_cyt_sf"/>
</dbReference>
<evidence type="ECO:0000256" key="1">
    <source>
        <dbReference type="ARBA" id="ARBA00022729"/>
    </source>
</evidence>
<evidence type="ECO:0000313" key="5">
    <source>
        <dbReference type="EMBL" id="BBO22082.1"/>
    </source>
</evidence>
<feature type="chain" id="PRO_5035202372" evidence="3">
    <location>
        <begin position="23"/>
        <end position="234"/>
    </location>
</feature>
<dbReference type="AlphaFoldDB" id="A0A809RR01"/>
<sequence>MSLRIPFILAALAMLATATADAAPNYEGRKKCGSCHRSQLDSWEKTAHAKALDSLAPKVKVEAKKKAKLDPNKDYRQDADCVGCHSTGFNHEGGFDPKEPSKYLTGVGCESCHGPGSEYRLQHRKAGQAFEKKKQATARQQLAEAGQEFQFEERCASCHLNYEGSPWKGAKKPYTPFTPKLDKKYGFEFGKAVRNDKAMHEHFKLEGVFTGPPLPSFRDEFQSKAKPGVKGKEE</sequence>
<protein>
    <submittedName>
        <fullName evidence="5">Cytochrome C554</fullName>
    </submittedName>
</protein>
<evidence type="ECO:0000259" key="4">
    <source>
        <dbReference type="Pfam" id="PF13435"/>
    </source>
</evidence>
<dbReference type="Pfam" id="PF13435">
    <property type="entry name" value="Cytochrome_C554"/>
    <property type="match status" value="1"/>
</dbReference>
<dbReference type="KEGG" id="ddz:DSYM_27810"/>
<feature type="region of interest" description="Disordered" evidence="2">
    <location>
        <begin position="208"/>
        <end position="234"/>
    </location>
</feature>
<reference evidence="5" key="1">
    <citation type="journal article" name="DNA Res.">
        <title>The physiological potential of anammox bacteria as revealed by their core genome structure.</title>
        <authorList>
            <person name="Okubo T."/>
            <person name="Toyoda A."/>
            <person name="Fukuhara K."/>
            <person name="Uchiyama I."/>
            <person name="Harigaya Y."/>
            <person name="Kuroiwa M."/>
            <person name="Suzuki T."/>
            <person name="Murakami Y."/>
            <person name="Suwa Y."/>
            <person name="Takami H."/>
        </authorList>
    </citation>
    <scope>NUCLEOTIDE SEQUENCE</scope>
    <source>
        <strain evidence="5">317325-3</strain>
    </source>
</reference>
<gene>
    <name evidence="5" type="ORF">DSYM_27810</name>
</gene>
<dbReference type="InterPro" id="IPR023155">
    <property type="entry name" value="Cyt_c-552/4"/>
</dbReference>
<dbReference type="SUPFAM" id="SSF48695">
    <property type="entry name" value="Multiheme cytochromes"/>
    <property type="match status" value="1"/>
</dbReference>
<dbReference type="EMBL" id="AP021857">
    <property type="protein sequence ID" value="BBO22082.1"/>
    <property type="molecule type" value="Genomic_DNA"/>
</dbReference>
<dbReference type="Gene3D" id="1.10.1130.10">
    <property type="entry name" value="Flavocytochrome C3, Chain A"/>
    <property type="match status" value="1"/>
</dbReference>
<accession>A0A809RR01</accession>
<evidence type="ECO:0000313" key="6">
    <source>
        <dbReference type="Proteomes" id="UP000662914"/>
    </source>
</evidence>
<name>A0A809RR01_9PROT</name>
<organism evidence="5 6">
    <name type="scientific">Candidatus Desulfobacillus denitrificans</name>
    <dbReference type="NCBI Taxonomy" id="2608985"/>
    <lineage>
        <taxon>Bacteria</taxon>
        <taxon>Pseudomonadati</taxon>
        <taxon>Pseudomonadota</taxon>
        <taxon>Betaproteobacteria</taxon>
        <taxon>Candidatus Desulfobacillus</taxon>
    </lineage>
</organism>
<keyword evidence="1 3" id="KW-0732">Signal</keyword>
<dbReference type="PANTHER" id="PTHR35038">
    <property type="entry name" value="DISSIMILATORY SULFITE REDUCTASE SIRA"/>
    <property type="match status" value="1"/>
</dbReference>
<dbReference type="InterPro" id="IPR051829">
    <property type="entry name" value="Multiheme_Cytochr_ET"/>
</dbReference>
<feature type="signal peptide" evidence="3">
    <location>
        <begin position="1"/>
        <end position="22"/>
    </location>
</feature>
<evidence type="ECO:0000256" key="3">
    <source>
        <dbReference type="SAM" id="SignalP"/>
    </source>
</evidence>
<feature type="domain" description="Cytochrome c-552/4" evidence="4">
    <location>
        <begin position="31"/>
        <end position="114"/>
    </location>
</feature>
<dbReference type="Proteomes" id="UP000662914">
    <property type="component" value="Chromosome"/>
</dbReference>
<evidence type="ECO:0000256" key="2">
    <source>
        <dbReference type="SAM" id="MobiDB-lite"/>
    </source>
</evidence>